<dbReference type="AlphaFoldDB" id="A0A6V7NQN0"/>
<organism evidence="6">
    <name type="scientific">Ananas comosus var. bracteatus</name>
    <name type="common">red pineapple</name>
    <dbReference type="NCBI Taxonomy" id="296719"/>
    <lineage>
        <taxon>Eukaryota</taxon>
        <taxon>Viridiplantae</taxon>
        <taxon>Streptophyta</taxon>
        <taxon>Embryophyta</taxon>
        <taxon>Tracheophyta</taxon>
        <taxon>Spermatophyta</taxon>
        <taxon>Magnoliopsida</taxon>
        <taxon>Liliopsida</taxon>
        <taxon>Poales</taxon>
        <taxon>Bromeliaceae</taxon>
        <taxon>Bromelioideae</taxon>
        <taxon>Ananas</taxon>
    </lineage>
</organism>
<dbReference type="InterPro" id="IPR010666">
    <property type="entry name" value="Znf_GRF"/>
</dbReference>
<evidence type="ECO:0000256" key="4">
    <source>
        <dbReference type="PROSITE-ProRule" id="PRU01343"/>
    </source>
</evidence>
<keyword evidence="1" id="KW-0479">Metal-binding</keyword>
<gene>
    <name evidence="6" type="ORF">CB5_LOCUS3817</name>
</gene>
<dbReference type="Pfam" id="PF06839">
    <property type="entry name" value="Zn_ribbon_GRF"/>
    <property type="match status" value="1"/>
</dbReference>
<feature type="domain" description="GRF-type" evidence="5">
    <location>
        <begin position="16"/>
        <end position="60"/>
    </location>
</feature>
<dbReference type="PROSITE" id="PS51999">
    <property type="entry name" value="ZF_GRF"/>
    <property type="match status" value="1"/>
</dbReference>
<evidence type="ECO:0000256" key="1">
    <source>
        <dbReference type="ARBA" id="ARBA00022723"/>
    </source>
</evidence>
<evidence type="ECO:0000259" key="5">
    <source>
        <dbReference type="PROSITE" id="PS51999"/>
    </source>
</evidence>
<reference evidence="6" key="1">
    <citation type="submission" date="2020-07" db="EMBL/GenBank/DDBJ databases">
        <authorList>
            <person name="Lin J."/>
        </authorList>
    </citation>
    <scope>NUCLEOTIDE SEQUENCE</scope>
</reference>
<keyword evidence="2 4" id="KW-0863">Zinc-finger</keyword>
<sequence length="110" mass="12931">MAYSKRDFCKDGAVRCKCDEIAVIQVSQKQRTKGMQFYGCPKFGNEKVNYCNFFKWVDKEVRNKESSEASSSNIQKIENSFLPVPQDMHRMHQKLSDEWVVERINNLETK</sequence>
<protein>
    <recommendedName>
        <fullName evidence="5">GRF-type domain-containing protein</fullName>
    </recommendedName>
</protein>
<evidence type="ECO:0000256" key="3">
    <source>
        <dbReference type="ARBA" id="ARBA00022833"/>
    </source>
</evidence>
<accession>A0A6V7NQN0</accession>
<evidence type="ECO:0000256" key="2">
    <source>
        <dbReference type="ARBA" id="ARBA00022771"/>
    </source>
</evidence>
<dbReference type="EMBL" id="LR862141">
    <property type="protein sequence ID" value="CAD1820606.1"/>
    <property type="molecule type" value="Genomic_DNA"/>
</dbReference>
<proteinExistence type="predicted"/>
<name>A0A6V7NQN0_ANACO</name>
<evidence type="ECO:0000313" key="6">
    <source>
        <dbReference type="EMBL" id="CAD1820606.1"/>
    </source>
</evidence>
<keyword evidence="3" id="KW-0862">Zinc</keyword>
<dbReference type="GO" id="GO:0008270">
    <property type="term" value="F:zinc ion binding"/>
    <property type="evidence" value="ECO:0007669"/>
    <property type="project" value="UniProtKB-KW"/>
</dbReference>